<keyword evidence="1" id="KW-1277">Toxin-antitoxin system</keyword>
<evidence type="ECO:0000256" key="3">
    <source>
        <dbReference type="SAM" id="MobiDB-lite"/>
    </source>
</evidence>
<protein>
    <submittedName>
        <fullName evidence="4">DUF1778 domain-containing protein</fullName>
    </submittedName>
</protein>
<gene>
    <name evidence="4" type="ORF">IPH26_01770</name>
</gene>
<organism evidence="4 5">
    <name type="scientific">Candidatus Methylophosphatis roskildensis</name>
    <dbReference type="NCBI Taxonomy" id="2899263"/>
    <lineage>
        <taxon>Bacteria</taxon>
        <taxon>Pseudomonadati</taxon>
        <taxon>Pseudomonadota</taxon>
        <taxon>Betaproteobacteria</taxon>
        <taxon>Nitrosomonadales</taxon>
        <taxon>Sterolibacteriaceae</taxon>
        <taxon>Candidatus Methylophosphatis</taxon>
    </lineage>
</organism>
<dbReference type="EMBL" id="JADJEV010000001">
    <property type="protein sequence ID" value="MBK6971724.1"/>
    <property type="molecule type" value="Genomic_DNA"/>
</dbReference>
<dbReference type="InterPro" id="IPR014795">
    <property type="entry name" value="TacA_1-like"/>
</dbReference>
<feature type="region of interest" description="Disordered" evidence="3">
    <location>
        <begin position="75"/>
        <end position="107"/>
    </location>
</feature>
<dbReference type="Proteomes" id="UP000807785">
    <property type="component" value="Unassembled WGS sequence"/>
</dbReference>
<accession>A0A9D7HKB3</accession>
<dbReference type="Gene3D" id="1.20.890.30">
    <property type="entry name" value="VCA0319-like"/>
    <property type="match status" value="1"/>
</dbReference>
<reference evidence="4" key="1">
    <citation type="submission" date="2020-10" db="EMBL/GenBank/DDBJ databases">
        <title>Connecting structure to function with the recovery of over 1000 high-quality activated sludge metagenome-assembled genomes encoding full-length rRNA genes using long-read sequencing.</title>
        <authorList>
            <person name="Singleton C.M."/>
            <person name="Petriglieri F."/>
            <person name="Kristensen J.M."/>
            <person name="Kirkegaard R.H."/>
            <person name="Michaelsen T.Y."/>
            <person name="Andersen M.H."/>
            <person name="Karst S.M."/>
            <person name="Dueholm M.S."/>
            <person name="Nielsen P.H."/>
            <person name="Albertsen M."/>
        </authorList>
    </citation>
    <scope>NUCLEOTIDE SEQUENCE</scope>
    <source>
        <strain evidence="4">Bjer_18-Q3-R1-45_BAT3C.347</strain>
    </source>
</reference>
<evidence type="ECO:0000256" key="2">
    <source>
        <dbReference type="ARBA" id="ARBA00049988"/>
    </source>
</evidence>
<dbReference type="InterPro" id="IPR013321">
    <property type="entry name" value="Arc_rbn_hlx_hlx"/>
</dbReference>
<dbReference type="Pfam" id="PF08681">
    <property type="entry name" value="TacA1"/>
    <property type="match status" value="1"/>
</dbReference>
<dbReference type="PANTHER" id="PTHR35401:SF2">
    <property type="entry name" value="ABC-TYPE TRANSPORT SYSTEM"/>
    <property type="match status" value="1"/>
</dbReference>
<comment type="similarity">
    <text evidence="2">Belongs to the TacA antitoxin family.</text>
</comment>
<evidence type="ECO:0000313" key="4">
    <source>
        <dbReference type="EMBL" id="MBK6971724.1"/>
    </source>
</evidence>
<dbReference type="AlphaFoldDB" id="A0A9D7HKB3"/>
<dbReference type="NCBIfam" id="NF041551">
    <property type="entry name" value="YlcI_YnfO_N"/>
    <property type="match status" value="1"/>
</dbReference>
<name>A0A9D7HKB3_9PROT</name>
<comment type="caution">
    <text evidence="4">The sequence shown here is derived from an EMBL/GenBank/DDBJ whole genome shotgun (WGS) entry which is preliminary data.</text>
</comment>
<dbReference type="Gene3D" id="1.10.1220.10">
    <property type="entry name" value="Met repressor-like"/>
    <property type="match status" value="1"/>
</dbReference>
<dbReference type="PANTHER" id="PTHR35401">
    <property type="entry name" value="COPG FAMILY HELIX-TURN-HELIX PROTEIN-RELATED-RELATED"/>
    <property type="match status" value="1"/>
</dbReference>
<sequence length="107" mass="11547">MATKNLDQRGRITARVPQPVVAELEKAAALVGVTVNQFVVQAASEKARTVIDTFTRIDLSRRDAELIAGLLENPPAPNAALKRARQRYKRAVANDDPDSGASGSSRH</sequence>
<evidence type="ECO:0000256" key="1">
    <source>
        <dbReference type="ARBA" id="ARBA00022649"/>
    </source>
</evidence>
<dbReference type="InterPro" id="IPR010985">
    <property type="entry name" value="Ribbon_hlx_hlx"/>
</dbReference>
<dbReference type="GO" id="GO:0006355">
    <property type="term" value="P:regulation of DNA-templated transcription"/>
    <property type="evidence" value="ECO:0007669"/>
    <property type="project" value="InterPro"/>
</dbReference>
<dbReference type="SUPFAM" id="SSF47598">
    <property type="entry name" value="Ribbon-helix-helix"/>
    <property type="match status" value="1"/>
</dbReference>
<evidence type="ECO:0000313" key="5">
    <source>
        <dbReference type="Proteomes" id="UP000807785"/>
    </source>
</evidence>
<proteinExistence type="inferred from homology"/>